<gene>
    <name evidence="3" type="ORF">HCN08_06020</name>
</gene>
<sequence>MDEQGTDRQGDDGGRIRVELEGVPETLLWNLHQRAIEAARPGRRVLDDPRAVELVERIDYPFARFGGDGGVLAQWHALRIAALDGEVRRFLAAHPGGTVVALGEGLETQFWRVDDGLVRWLSVDLPETVAVRERLLPDDPPRRRTLACSALDLRWMDAVEPGTPPQNVLVTAQGLLMYLPGRDVRRLIAACAERFPGGSFLFDALPRAMVARSQAAAGKERGPEAEAGGYRAPQWQWGMNAGEYRKVATASPRIAEVRSLPLPRGRGPFAIAPVSHLLPGLRSLRMSIVAVRFGPADYRNNAARG</sequence>
<dbReference type="GO" id="GO:0032259">
    <property type="term" value="P:methylation"/>
    <property type="evidence" value="ECO:0007669"/>
    <property type="project" value="UniProtKB-KW"/>
</dbReference>
<evidence type="ECO:0000313" key="4">
    <source>
        <dbReference type="Proteomes" id="UP000734511"/>
    </source>
</evidence>
<comment type="caution">
    <text evidence="3">The sequence shown here is derived from an EMBL/GenBank/DDBJ whole genome shotgun (WGS) entry which is preliminary data.</text>
</comment>
<dbReference type="EMBL" id="JAATEJ010000003">
    <property type="protein sequence ID" value="NJP42966.1"/>
    <property type="molecule type" value="Genomic_DNA"/>
</dbReference>
<evidence type="ECO:0000256" key="2">
    <source>
        <dbReference type="ARBA" id="ARBA00022679"/>
    </source>
</evidence>
<evidence type="ECO:0000256" key="1">
    <source>
        <dbReference type="ARBA" id="ARBA00022603"/>
    </source>
</evidence>
<dbReference type="Pfam" id="PF04072">
    <property type="entry name" value="LCM"/>
    <property type="match status" value="1"/>
</dbReference>
<keyword evidence="2" id="KW-0808">Transferase</keyword>
<accession>A0ABX0ZI43</accession>
<proteinExistence type="predicted"/>
<evidence type="ECO:0000313" key="3">
    <source>
        <dbReference type="EMBL" id="NJP42966.1"/>
    </source>
</evidence>
<dbReference type="GO" id="GO:0008168">
    <property type="term" value="F:methyltransferase activity"/>
    <property type="evidence" value="ECO:0007669"/>
    <property type="project" value="UniProtKB-KW"/>
</dbReference>
<keyword evidence="4" id="KW-1185">Reference proteome</keyword>
<dbReference type="RefSeq" id="WP_167981826.1">
    <property type="nucleotide sequence ID" value="NZ_JAATEJ010000003.1"/>
</dbReference>
<name>A0ABX0ZI43_9ACTN</name>
<organism evidence="3 4">
    <name type="scientific">Actinacidiphila epipremni</name>
    <dbReference type="NCBI Taxonomy" id="2053013"/>
    <lineage>
        <taxon>Bacteria</taxon>
        <taxon>Bacillati</taxon>
        <taxon>Actinomycetota</taxon>
        <taxon>Actinomycetes</taxon>
        <taxon>Kitasatosporales</taxon>
        <taxon>Streptomycetaceae</taxon>
        <taxon>Actinacidiphila</taxon>
    </lineage>
</organism>
<protein>
    <submittedName>
        <fullName evidence="3">Class I SAM-dependent methyltransferase</fullName>
    </submittedName>
</protein>
<dbReference type="InterPro" id="IPR007213">
    <property type="entry name" value="Ppm1/Ppm2/Tcmp"/>
</dbReference>
<keyword evidence="1 3" id="KW-0489">Methyltransferase</keyword>
<dbReference type="PANTHER" id="PTHR43619:SF2">
    <property type="entry name" value="S-ADENOSYL-L-METHIONINE-DEPENDENT METHYLTRANSFERASES SUPERFAMILY PROTEIN"/>
    <property type="match status" value="1"/>
</dbReference>
<dbReference type="SUPFAM" id="SSF53335">
    <property type="entry name" value="S-adenosyl-L-methionine-dependent methyltransferases"/>
    <property type="match status" value="1"/>
</dbReference>
<reference evidence="3 4" key="1">
    <citation type="submission" date="2020-03" db="EMBL/GenBank/DDBJ databases">
        <title>WGS of actinomycetes isolated from Thailand.</title>
        <authorList>
            <person name="Thawai C."/>
        </authorList>
    </citation>
    <scope>NUCLEOTIDE SEQUENCE [LARGE SCALE GENOMIC DNA]</scope>
    <source>
        <strain evidence="3 4">PRB2-1</strain>
    </source>
</reference>
<dbReference type="Proteomes" id="UP000734511">
    <property type="component" value="Unassembled WGS sequence"/>
</dbReference>
<dbReference type="PANTHER" id="PTHR43619">
    <property type="entry name" value="S-ADENOSYL-L-METHIONINE-DEPENDENT METHYLTRANSFERASE YKTD-RELATED"/>
    <property type="match status" value="1"/>
</dbReference>
<dbReference type="Gene3D" id="3.40.50.150">
    <property type="entry name" value="Vaccinia Virus protein VP39"/>
    <property type="match status" value="1"/>
</dbReference>
<dbReference type="InterPro" id="IPR029063">
    <property type="entry name" value="SAM-dependent_MTases_sf"/>
</dbReference>